<gene>
    <name evidence="1" type="ORF">CHS0354_009995</name>
</gene>
<accession>A0AAE0VTD7</accession>
<reference evidence="1" key="3">
    <citation type="submission" date="2023-05" db="EMBL/GenBank/DDBJ databases">
        <authorList>
            <person name="Smith C.H."/>
        </authorList>
    </citation>
    <scope>NUCLEOTIDE SEQUENCE</scope>
    <source>
        <strain evidence="1">CHS0354</strain>
        <tissue evidence="1">Mantle</tissue>
    </source>
</reference>
<dbReference type="AlphaFoldDB" id="A0AAE0VTD7"/>
<evidence type="ECO:0000313" key="2">
    <source>
        <dbReference type="Proteomes" id="UP001195483"/>
    </source>
</evidence>
<dbReference type="EMBL" id="JAEAOA010000631">
    <property type="protein sequence ID" value="KAK3589351.1"/>
    <property type="molecule type" value="Genomic_DNA"/>
</dbReference>
<reference evidence="1" key="2">
    <citation type="journal article" date="2021" name="Genome Biol. Evol.">
        <title>Developing a high-quality reference genome for a parasitic bivalve with doubly uniparental inheritance (Bivalvia: Unionida).</title>
        <authorList>
            <person name="Smith C.H."/>
        </authorList>
    </citation>
    <scope>NUCLEOTIDE SEQUENCE</scope>
    <source>
        <strain evidence="1">CHS0354</strain>
        <tissue evidence="1">Mantle</tissue>
    </source>
</reference>
<sequence>MADIYLILNTIHYNSSISDESESSSETVDLLESTDWQETQPNLDYNDLTYSPYCNVVVEPSLVSQQSSPDNNIMESQCSTGIYNQPINESDSESNLTYTIKIEEDSYPSYSTLIPLTNSESKEHGDFHPTDLSMLQKNAIYCVEESPTRQCQEEDLPNVQPVDTLVSYEDLIQMESPVFPSGHVLIQTQNII</sequence>
<comment type="caution">
    <text evidence="1">The sequence shown here is derived from an EMBL/GenBank/DDBJ whole genome shotgun (WGS) entry which is preliminary data.</text>
</comment>
<proteinExistence type="predicted"/>
<name>A0AAE0VTD7_9BIVA</name>
<evidence type="ECO:0000313" key="1">
    <source>
        <dbReference type="EMBL" id="KAK3589351.1"/>
    </source>
</evidence>
<organism evidence="1 2">
    <name type="scientific">Potamilus streckersoni</name>
    <dbReference type="NCBI Taxonomy" id="2493646"/>
    <lineage>
        <taxon>Eukaryota</taxon>
        <taxon>Metazoa</taxon>
        <taxon>Spiralia</taxon>
        <taxon>Lophotrochozoa</taxon>
        <taxon>Mollusca</taxon>
        <taxon>Bivalvia</taxon>
        <taxon>Autobranchia</taxon>
        <taxon>Heteroconchia</taxon>
        <taxon>Palaeoheterodonta</taxon>
        <taxon>Unionida</taxon>
        <taxon>Unionoidea</taxon>
        <taxon>Unionidae</taxon>
        <taxon>Ambleminae</taxon>
        <taxon>Lampsilini</taxon>
        <taxon>Potamilus</taxon>
    </lineage>
</organism>
<protein>
    <submittedName>
        <fullName evidence="1">Uncharacterized protein</fullName>
    </submittedName>
</protein>
<dbReference type="Proteomes" id="UP001195483">
    <property type="component" value="Unassembled WGS sequence"/>
</dbReference>
<reference evidence="1" key="1">
    <citation type="journal article" date="2021" name="Genome Biol. Evol.">
        <title>A High-Quality Reference Genome for a Parasitic Bivalve with Doubly Uniparental Inheritance (Bivalvia: Unionida).</title>
        <authorList>
            <person name="Smith C.H."/>
        </authorList>
    </citation>
    <scope>NUCLEOTIDE SEQUENCE</scope>
    <source>
        <strain evidence="1">CHS0354</strain>
    </source>
</reference>
<keyword evidence="2" id="KW-1185">Reference proteome</keyword>